<dbReference type="OrthoDB" id="448448at2759"/>
<dbReference type="InterPro" id="IPR001650">
    <property type="entry name" value="Helicase_C-like"/>
</dbReference>
<dbReference type="STRING" id="1149755.A0A2J6S1K4"/>
<dbReference type="PROSITE" id="PS51194">
    <property type="entry name" value="HELICASE_CTER"/>
    <property type="match status" value="1"/>
</dbReference>
<evidence type="ECO:0000259" key="4">
    <source>
        <dbReference type="PROSITE" id="PS51194"/>
    </source>
</evidence>
<keyword evidence="3" id="KW-0067">ATP-binding</keyword>
<gene>
    <name evidence="5" type="ORF">L207DRAFT_421525</name>
</gene>
<dbReference type="GO" id="GO:0016787">
    <property type="term" value="F:hydrolase activity"/>
    <property type="evidence" value="ECO:0007669"/>
    <property type="project" value="UniProtKB-KW"/>
</dbReference>
<dbReference type="Proteomes" id="UP000235786">
    <property type="component" value="Unassembled WGS sequence"/>
</dbReference>
<evidence type="ECO:0000256" key="2">
    <source>
        <dbReference type="ARBA" id="ARBA00022801"/>
    </source>
</evidence>
<evidence type="ECO:0000256" key="3">
    <source>
        <dbReference type="ARBA" id="ARBA00022840"/>
    </source>
</evidence>
<dbReference type="PANTHER" id="PTHR45626:SF52">
    <property type="entry name" value="SINGLE-STRANDED DNA-DEPENDENT ATPASE (EUROFUNG)"/>
    <property type="match status" value="1"/>
</dbReference>
<dbReference type="PANTHER" id="PTHR45626">
    <property type="entry name" value="TRANSCRIPTION TERMINATION FACTOR 2-RELATED"/>
    <property type="match status" value="1"/>
</dbReference>
<dbReference type="Pfam" id="PF00271">
    <property type="entry name" value="Helicase_C"/>
    <property type="match status" value="1"/>
</dbReference>
<dbReference type="SUPFAM" id="SSF52540">
    <property type="entry name" value="P-loop containing nucleoside triphosphate hydrolases"/>
    <property type="match status" value="1"/>
</dbReference>
<name>A0A2J6S1K4_HYAVF</name>
<accession>A0A2J6S1K4</accession>
<proteinExistence type="predicted"/>
<protein>
    <recommendedName>
        <fullName evidence="4">Helicase C-terminal domain-containing protein</fullName>
    </recommendedName>
</protein>
<dbReference type="Gene3D" id="3.40.50.300">
    <property type="entry name" value="P-loop containing nucleotide triphosphate hydrolases"/>
    <property type="match status" value="1"/>
</dbReference>
<evidence type="ECO:0000256" key="1">
    <source>
        <dbReference type="ARBA" id="ARBA00022741"/>
    </source>
</evidence>
<dbReference type="InterPro" id="IPR049730">
    <property type="entry name" value="SNF2/RAD54-like_C"/>
</dbReference>
<keyword evidence="6" id="KW-1185">Reference proteome</keyword>
<dbReference type="GO" id="GO:0005524">
    <property type="term" value="F:ATP binding"/>
    <property type="evidence" value="ECO:0007669"/>
    <property type="project" value="UniProtKB-KW"/>
</dbReference>
<keyword evidence="2" id="KW-0378">Hydrolase</keyword>
<feature type="domain" description="Helicase C-terminal" evidence="4">
    <location>
        <begin position="1"/>
        <end position="134"/>
    </location>
</feature>
<dbReference type="InterPro" id="IPR027417">
    <property type="entry name" value="P-loop_NTPase"/>
</dbReference>
<reference evidence="5 6" key="1">
    <citation type="submission" date="2016-04" db="EMBL/GenBank/DDBJ databases">
        <title>A degradative enzymes factory behind the ericoid mycorrhizal symbiosis.</title>
        <authorList>
            <consortium name="DOE Joint Genome Institute"/>
            <person name="Martino E."/>
            <person name="Morin E."/>
            <person name="Grelet G."/>
            <person name="Kuo A."/>
            <person name="Kohler A."/>
            <person name="Daghino S."/>
            <person name="Barry K."/>
            <person name="Choi C."/>
            <person name="Cichocki N."/>
            <person name="Clum A."/>
            <person name="Copeland A."/>
            <person name="Hainaut M."/>
            <person name="Haridas S."/>
            <person name="Labutti K."/>
            <person name="Lindquist E."/>
            <person name="Lipzen A."/>
            <person name="Khouja H.-R."/>
            <person name="Murat C."/>
            <person name="Ohm R."/>
            <person name="Olson A."/>
            <person name="Spatafora J."/>
            <person name="Veneault-Fourrey C."/>
            <person name="Henrissat B."/>
            <person name="Grigoriev I."/>
            <person name="Martin F."/>
            <person name="Perotto S."/>
        </authorList>
    </citation>
    <scope>NUCLEOTIDE SEQUENCE [LARGE SCALE GENOMIC DNA]</scope>
    <source>
        <strain evidence="5 6">F</strain>
    </source>
</reference>
<dbReference type="EMBL" id="KZ613941">
    <property type="protein sequence ID" value="PMD44628.1"/>
    <property type="molecule type" value="Genomic_DNA"/>
</dbReference>
<dbReference type="SMART" id="SM00490">
    <property type="entry name" value="HELICc"/>
    <property type="match status" value="1"/>
</dbReference>
<sequence>MLISPSAVFSFWTSTLDLVQRILDVNDITYTRIDGKTSLVKRAECMRLFQTDDTVRVILVSITCSGAGLDLTAASRAYLLEAHWNPMIEEQALCRVHRVGQQREVTTIRYLMRGSFEEVSSCLDKTITTSSEGN</sequence>
<dbReference type="CDD" id="cd18793">
    <property type="entry name" value="SF2_C_SNF"/>
    <property type="match status" value="1"/>
</dbReference>
<dbReference type="GO" id="GO:0005634">
    <property type="term" value="C:nucleus"/>
    <property type="evidence" value="ECO:0007669"/>
    <property type="project" value="TreeGrafter"/>
</dbReference>
<dbReference type="GO" id="GO:0006281">
    <property type="term" value="P:DNA repair"/>
    <property type="evidence" value="ECO:0007669"/>
    <property type="project" value="TreeGrafter"/>
</dbReference>
<dbReference type="AlphaFoldDB" id="A0A2J6S1K4"/>
<evidence type="ECO:0000313" key="5">
    <source>
        <dbReference type="EMBL" id="PMD44628.1"/>
    </source>
</evidence>
<dbReference type="InterPro" id="IPR050628">
    <property type="entry name" value="SNF2_RAD54_helicase_TF"/>
</dbReference>
<evidence type="ECO:0000313" key="6">
    <source>
        <dbReference type="Proteomes" id="UP000235786"/>
    </source>
</evidence>
<organism evidence="5 6">
    <name type="scientific">Hyaloscypha variabilis (strain UAMH 11265 / GT02V1 / F)</name>
    <name type="common">Meliniomyces variabilis</name>
    <dbReference type="NCBI Taxonomy" id="1149755"/>
    <lineage>
        <taxon>Eukaryota</taxon>
        <taxon>Fungi</taxon>
        <taxon>Dikarya</taxon>
        <taxon>Ascomycota</taxon>
        <taxon>Pezizomycotina</taxon>
        <taxon>Leotiomycetes</taxon>
        <taxon>Helotiales</taxon>
        <taxon>Hyaloscyphaceae</taxon>
        <taxon>Hyaloscypha</taxon>
        <taxon>Hyaloscypha variabilis</taxon>
    </lineage>
</organism>
<dbReference type="GO" id="GO:0008094">
    <property type="term" value="F:ATP-dependent activity, acting on DNA"/>
    <property type="evidence" value="ECO:0007669"/>
    <property type="project" value="TreeGrafter"/>
</dbReference>
<keyword evidence="1" id="KW-0547">Nucleotide-binding</keyword>